<keyword evidence="3" id="KW-1185">Reference proteome</keyword>
<accession>A0A1E3IDQ3</accession>
<feature type="region of interest" description="Disordered" evidence="1">
    <location>
        <begin position="90"/>
        <end position="116"/>
    </location>
</feature>
<evidence type="ECO:0000256" key="1">
    <source>
        <dbReference type="SAM" id="MobiDB-lite"/>
    </source>
</evidence>
<gene>
    <name evidence="2" type="ORF">L198_07446</name>
</gene>
<proteinExistence type="predicted"/>
<protein>
    <submittedName>
        <fullName evidence="2">Uncharacterized protein</fullName>
    </submittedName>
</protein>
<evidence type="ECO:0000313" key="2">
    <source>
        <dbReference type="EMBL" id="ODN85881.1"/>
    </source>
</evidence>
<feature type="region of interest" description="Disordered" evidence="1">
    <location>
        <begin position="186"/>
        <end position="248"/>
    </location>
</feature>
<dbReference type="Proteomes" id="UP000094819">
    <property type="component" value="Unassembled WGS sequence"/>
</dbReference>
<evidence type="ECO:0000313" key="3">
    <source>
        <dbReference type="Proteomes" id="UP000094819"/>
    </source>
</evidence>
<feature type="compositionally biased region" description="Basic and acidic residues" evidence="1">
    <location>
        <begin position="207"/>
        <end position="225"/>
    </location>
</feature>
<reference evidence="2 3" key="1">
    <citation type="submission" date="2016-06" db="EMBL/GenBank/DDBJ databases">
        <title>Evolution of pathogenesis and genome organization in the Tremellales.</title>
        <authorList>
            <person name="Cuomo C."/>
            <person name="Litvintseva A."/>
            <person name="Heitman J."/>
            <person name="Chen Y."/>
            <person name="Sun S."/>
            <person name="Springer D."/>
            <person name="Dromer F."/>
            <person name="Young S."/>
            <person name="Zeng Q."/>
            <person name="Chapman S."/>
            <person name="Gujja S."/>
            <person name="Saif S."/>
            <person name="Birren B."/>
        </authorList>
    </citation>
    <scope>NUCLEOTIDE SEQUENCE [LARGE SCALE GENOMIC DNA]</scope>
    <source>
        <strain evidence="2 3">CBS 7118</strain>
    </source>
</reference>
<dbReference type="GeneID" id="30196657"/>
<dbReference type="RefSeq" id="XP_019028586.1">
    <property type="nucleotide sequence ID" value="XM_019179445.1"/>
</dbReference>
<feature type="region of interest" description="Disordered" evidence="1">
    <location>
        <begin position="1"/>
        <end position="63"/>
    </location>
</feature>
<organism evidence="2 3">
    <name type="scientific">Cryptococcus wingfieldii CBS 7118</name>
    <dbReference type="NCBI Taxonomy" id="1295528"/>
    <lineage>
        <taxon>Eukaryota</taxon>
        <taxon>Fungi</taxon>
        <taxon>Dikarya</taxon>
        <taxon>Basidiomycota</taxon>
        <taxon>Agaricomycotina</taxon>
        <taxon>Tremellomycetes</taxon>
        <taxon>Tremellales</taxon>
        <taxon>Cryptococcaceae</taxon>
        <taxon>Cryptococcus</taxon>
    </lineage>
</organism>
<dbReference type="EMBL" id="AWGH01000034">
    <property type="protein sequence ID" value="ODN85881.1"/>
    <property type="molecule type" value="Genomic_DNA"/>
</dbReference>
<comment type="caution">
    <text evidence="2">The sequence shown here is derived from an EMBL/GenBank/DDBJ whole genome shotgun (WGS) entry which is preliminary data.</text>
</comment>
<dbReference type="AlphaFoldDB" id="A0A1E3IDQ3"/>
<sequence>MPYEIMTHDDSTSPSLGGFGSPQADDIISLNSNNSSSSSSSADDPADLATPDPSPSEVPYSGGWMYHCKPNNHALPSSMREKAETFHEQAAAGASKTPITGVDDKGNDQAMDDQARGRQSKFTAILHEIMLNLEADKYENARLHFALEQQSKRLEDVSNKFTDGLVSRVAQLETTLANLTLQKTPPDIHVDVHMPPHPSSSTTADDTPPRRPSHDEGRSDGHPDKAATSAASDTKISSSPPVNRQSTSPLVDGIQWAKGCLRGLQIMRQNCKVFPRAIDSLDRAKVLSVSAPDKCRESLFHICGQIEFYTLSLSRRVEDSNAVWEADVLKEVVNVLKKALDSSA</sequence>
<feature type="compositionally biased region" description="Polar residues" evidence="1">
    <location>
        <begin position="229"/>
        <end position="248"/>
    </location>
</feature>
<feature type="compositionally biased region" description="Basic and acidic residues" evidence="1">
    <location>
        <begin position="1"/>
        <end position="11"/>
    </location>
</feature>
<name>A0A1E3IDQ3_9TREE</name>
<feature type="compositionally biased region" description="Low complexity" evidence="1">
    <location>
        <begin position="24"/>
        <end position="51"/>
    </location>
</feature>